<evidence type="ECO:0000313" key="3">
    <source>
        <dbReference type="EMBL" id="KAJ8481460.1"/>
    </source>
</evidence>
<keyword evidence="1" id="KW-0812">Transmembrane</keyword>
<comment type="caution">
    <text evidence="3">The sequence shown here is derived from an EMBL/GenBank/DDBJ whole genome shotgun (WGS) entry which is preliminary data.</text>
</comment>
<keyword evidence="1" id="KW-1133">Transmembrane helix</keyword>
<dbReference type="InterPro" id="IPR045339">
    <property type="entry name" value="DUF6534"/>
</dbReference>
<organism evidence="3 4">
    <name type="scientific">Trametes cubensis</name>
    <dbReference type="NCBI Taxonomy" id="1111947"/>
    <lineage>
        <taxon>Eukaryota</taxon>
        <taxon>Fungi</taxon>
        <taxon>Dikarya</taxon>
        <taxon>Basidiomycota</taxon>
        <taxon>Agaricomycotina</taxon>
        <taxon>Agaricomycetes</taxon>
        <taxon>Polyporales</taxon>
        <taxon>Polyporaceae</taxon>
        <taxon>Trametes</taxon>
    </lineage>
</organism>
<dbReference type="PANTHER" id="PTHR40465:SF1">
    <property type="entry name" value="DUF6534 DOMAIN-CONTAINING PROTEIN"/>
    <property type="match status" value="1"/>
</dbReference>
<feature type="transmembrane region" description="Helical" evidence="1">
    <location>
        <begin position="85"/>
        <end position="104"/>
    </location>
</feature>
<gene>
    <name evidence="3" type="ORF">ONZ51_g5988</name>
</gene>
<accession>A0AAD7XD45</accession>
<evidence type="ECO:0000259" key="2">
    <source>
        <dbReference type="Pfam" id="PF20152"/>
    </source>
</evidence>
<keyword evidence="1" id="KW-0472">Membrane</keyword>
<feature type="transmembrane region" description="Helical" evidence="1">
    <location>
        <begin position="156"/>
        <end position="178"/>
    </location>
</feature>
<feature type="transmembrane region" description="Helical" evidence="1">
    <location>
        <begin position="44"/>
        <end position="65"/>
    </location>
</feature>
<keyword evidence="4" id="KW-1185">Reference proteome</keyword>
<dbReference type="AlphaFoldDB" id="A0AAD7XD45"/>
<feature type="transmembrane region" description="Helical" evidence="1">
    <location>
        <begin position="116"/>
        <end position="136"/>
    </location>
</feature>
<sequence>MDLDASVGSLFLGYTVSLCLYGITLSQIALFLHNHRNSSKKLKLIVWFIFIFESAQTVAISQGIWAYAVSGHAEPEVLARPTRSFGVVVYLTTVNNFFVRSVYAYRMYILRGRRPFLSLIVVALSLTVAVLAIIYGTQGVRRLPWSEGRSLSGVFYAGYSCELMSDVIITTTIVYIFARKTIRRNTFAQVLVAYALNSGLLVMICVVCSTISYITLPSSFAFLAFYLALGKLYANSLLGALNARDLIFPRASKDVPPTTAPLLTSVVVLECDDEIMTEVNESGVQTPSDELRSISQLPLARSTADGNITRGLITFQTLVRAVG</sequence>
<dbReference type="PANTHER" id="PTHR40465">
    <property type="entry name" value="CHROMOSOME 1, WHOLE GENOME SHOTGUN SEQUENCE"/>
    <property type="match status" value="1"/>
</dbReference>
<feature type="transmembrane region" description="Helical" evidence="1">
    <location>
        <begin position="190"/>
        <end position="214"/>
    </location>
</feature>
<name>A0AAD7XD45_9APHY</name>
<feature type="transmembrane region" description="Helical" evidence="1">
    <location>
        <begin position="220"/>
        <end position="243"/>
    </location>
</feature>
<reference evidence="3" key="1">
    <citation type="submission" date="2022-11" db="EMBL/GenBank/DDBJ databases">
        <title>Genome Sequence of Cubamyces cubensis.</title>
        <authorList>
            <person name="Buettner E."/>
        </authorList>
    </citation>
    <scope>NUCLEOTIDE SEQUENCE</scope>
    <source>
        <strain evidence="3">MPL-01</strain>
    </source>
</reference>
<feature type="transmembrane region" description="Helical" evidence="1">
    <location>
        <begin position="12"/>
        <end position="32"/>
    </location>
</feature>
<evidence type="ECO:0000313" key="4">
    <source>
        <dbReference type="Proteomes" id="UP001215151"/>
    </source>
</evidence>
<protein>
    <recommendedName>
        <fullName evidence="2">DUF6534 domain-containing protein</fullName>
    </recommendedName>
</protein>
<feature type="domain" description="DUF6534" evidence="2">
    <location>
        <begin position="163"/>
        <end position="245"/>
    </location>
</feature>
<dbReference type="EMBL" id="JAPEVG010000136">
    <property type="protein sequence ID" value="KAJ8481460.1"/>
    <property type="molecule type" value="Genomic_DNA"/>
</dbReference>
<proteinExistence type="predicted"/>
<dbReference type="Pfam" id="PF20152">
    <property type="entry name" value="DUF6534"/>
    <property type="match status" value="1"/>
</dbReference>
<evidence type="ECO:0000256" key="1">
    <source>
        <dbReference type="SAM" id="Phobius"/>
    </source>
</evidence>
<dbReference type="Proteomes" id="UP001215151">
    <property type="component" value="Unassembled WGS sequence"/>
</dbReference>